<evidence type="ECO:0000256" key="1">
    <source>
        <dbReference type="ARBA" id="ARBA00005715"/>
    </source>
</evidence>
<feature type="domain" description="Four-carbon acid sugar kinase N-terminal" evidence="7">
    <location>
        <begin position="2"/>
        <end position="119"/>
    </location>
</feature>
<evidence type="ECO:0000256" key="5">
    <source>
        <dbReference type="ARBA" id="ARBA00022840"/>
    </source>
</evidence>
<dbReference type="Gene3D" id="3.40.50.10840">
    <property type="entry name" value="Putative sugar-binding, N-terminal domain"/>
    <property type="match status" value="1"/>
</dbReference>
<accession>A0ABT0D5A5</accession>
<comment type="caution">
    <text evidence="9">The sequence shown here is derived from an EMBL/GenBank/DDBJ whole genome shotgun (WGS) entry which is preliminary data.</text>
</comment>
<keyword evidence="6" id="KW-0119">Carbohydrate metabolism</keyword>
<proteinExistence type="inferred from homology"/>
<keyword evidence="10" id="KW-1185">Reference proteome</keyword>
<keyword evidence="4 9" id="KW-0418">Kinase</keyword>
<keyword evidence="9" id="KW-0614">Plasmid</keyword>
<dbReference type="InterPro" id="IPR010737">
    <property type="entry name" value="4-carb_acid_sugar_kinase_N"/>
</dbReference>
<protein>
    <submittedName>
        <fullName evidence="9">Four-carbon acid sugar kinase family protein</fullName>
    </submittedName>
</protein>
<dbReference type="InterPro" id="IPR042213">
    <property type="entry name" value="NBD_C_sf"/>
</dbReference>
<dbReference type="Pfam" id="PF07005">
    <property type="entry name" value="SBD_N"/>
    <property type="match status" value="1"/>
</dbReference>
<evidence type="ECO:0000256" key="2">
    <source>
        <dbReference type="ARBA" id="ARBA00022679"/>
    </source>
</evidence>
<dbReference type="Pfam" id="PF17042">
    <property type="entry name" value="NBD_C"/>
    <property type="match status" value="1"/>
</dbReference>
<geneLocation type="plasmid" evidence="9">
    <name>unnamed</name>
</geneLocation>
<name>A0ABT0D5A5_9HYPH</name>
<dbReference type="SUPFAM" id="SSF142764">
    <property type="entry name" value="YgbK-like"/>
    <property type="match status" value="1"/>
</dbReference>
<evidence type="ECO:0000313" key="9">
    <source>
        <dbReference type="EMBL" id="MCJ8240588.1"/>
    </source>
</evidence>
<feature type="domain" description="Four-carbon acid sugar kinase nucleotide binding" evidence="8">
    <location>
        <begin position="251"/>
        <end position="330"/>
    </location>
</feature>
<evidence type="ECO:0000256" key="4">
    <source>
        <dbReference type="ARBA" id="ARBA00022777"/>
    </source>
</evidence>
<evidence type="ECO:0000259" key="7">
    <source>
        <dbReference type="Pfam" id="PF07005"/>
    </source>
</evidence>
<sequence length="342" mass="35805">MLVILADDLTGALDTAAPFAARGLRTEVVLKVGAVAQGLALSPEVLSINLASREGSREKAFQAMRQALGLLPPQVTLFKKIDSRLKGHISRELDAISYRRALVAPAIPAFERVVRDGYIEGFGVATPISIADVLGQHAARALIPDALQQEDLLEVLETAKAGGVDLLVGARGLAEALACRMTGRADGELVAPPVGKGLFVIGSHDRITVEQAEQLRQLDMVAFNPAPNGVMAPSVPGSAPMILVQATDGETRISPQEVSANLARSVHPRLTSEAQTILLCGGATAEEVLDRMGIECFRLEGECMPGLGLAHAKGHCIIAKSGGFGQPDTLAKLAGKLDGVRG</sequence>
<evidence type="ECO:0000313" key="10">
    <source>
        <dbReference type="Proteomes" id="UP001522662"/>
    </source>
</evidence>
<dbReference type="EMBL" id="JALAYX010000006">
    <property type="protein sequence ID" value="MCJ8240588.1"/>
    <property type="molecule type" value="Genomic_DNA"/>
</dbReference>
<dbReference type="RefSeq" id="WP_245137903.1">
    <property type="nucleotide sequence ID" value="NZ_CP128477.1"/>
</dbReference>
<comment type="similarity">
    <text evidence="1">Belongs to the four-carbon acid sugar kinase family.</text>
</comment>
<dbReference type="Proteomes" id="UP001522662">
    <property type="component" value="Unassembled WGS sequence"/>
</dbReference>
<reference evidence="9 10" key="1">
    <citation type="submission" date="2022-03" db="EMBL/GenBank/DDBJ databases">
        <title>Rhizobium SSM4.3 sp. nov., isolated from Sediment (Gouqi Island).</title>
        <authorList>
            <person name="Chen G."/>
        </authorList>
    </citation>
    <scope>NUCLEOTIDE SEQUENCE [LARGE SCALE GENOMIC DNA]</scope>
    <source>
        <strain evidence="9 10">SSM4.3</strain>
        <plasmid evidence="9">unnamed</plasmid>
    </source>
</reference>
<keyword evidence="3" id="KW-0547">Nucleotide-binding</keyword>
<dbReference type="InterPro" id="IPR037051">
    <property type="entry name" value="4-carb_acid_sugar_kinase_N_sf"/>
</dbReference>
<gene>
    <name evidence="9" type="ORF">MKJ03_19810</name>
</gene>
<evidence type="ECO:0000256" key="3">
    <source>
        <dbReference type="ARBA" id="ARBA00022741"/>
    </source>
</evidence>
<keyword evidence="5" id="KW-0067">ATP-binding</keyword>
<evidence type="ECO:0000259" key="8">
    <source>
        <dbReference type="Pfam" id="PF17042"/>
    </source>
</evidence>
<dbReference type="GO" id="GO:0016301">
    <property type="term" value="F:kinase activity"/>
    <property type="evidence" value="ECO:0007669"/>
    <property type="project" value="UniProtKB-KW"/>
</dbReference>
<dbReference type="InterPro" id="IPR031475">
    <property type="entry name" value="NBD_C"/>
</dbReference>
<organism evidence="9 10">
    <name type="scientific">Peteryoungia algae</name>
    <dbReference type="NCBI Taxonomy" id="2919917"/>
    <lineage>
        <taxon>Bacteria</taxon>
        <taxon>Pseudomonadati</taxon>
        <taxon>Pseudomonadota</taxon>
        <taxon>Alphaproteobacteria</taxon>
        <taxon>Hyphomicrobiales</taxon>
        <taxon>Rhizobiaceae</taxon>
        <taxon>Peteryoungia</taxon>
    </lineage>
</organism>
<evidence type="ECO:0000256" key="6">
    <source>
        <dbReference type="ARBA" id="ARBA00023277"/>
    </source>
</evidence>
<keyword evidence="2" id="KW-0808">Transferase</keyword>
<dbReference type="Gene3D" id="3.40.980.20">
    <property type="entry name" value="Four-carbon acid sugar kinase, nucleotide binding domain"/>
    <property type="match status" value="1"/>
</dbReference>